<dbReference type="PROSITE" id="PS50828">
    <property type="entry name" value="SMR"/>
    <property type="match status" value="1"/>
</dbReference>
<evidence type="ECO:0000256" key="3">
    <source>
        <dbReference type="ARBA" id="ARBA00022801"/>
    </source>
</evidence>
<keyword evidence="6" id="KW-0238">DNA-binding</keyword>
<name>A0AA35RYT1_GEOBA</name>
<dbReference type="Gene3D" id="3.40.50.300">
    <property type="entry name" value="P-loop containing nucleotide triphosphate hydrolases"/>
    <property type="match status" value="1"/>
</dbReference>
<dbReference type="GO" id="GO:0004519">
    <property type="term" value="F:endonuclease activity"/>
    <property type="evidence" value="ECO:0007669"/>
    <property type="project" value="UniProtKB-KW"/>
</dbReference>
<dbReference type="SMART" id="SM00533">
    <property type="entry name" value="MUTSd"/>
    <property type="match status" value="1"/>
</dbReference>
<dbReference type="GO" id="GO:0140664">
    <property type="term" value="F:ATP-dependent DNA damage sensor activity"/>
    <property type="evidence" value="ECO:0007669"/>
    <property type="project" value="InterPro"/>
</dbReference>
<dbReference type="GO" id="GO:0019843">
    <property type="term" value="F:rRNA binding"/>
    <property type="evidence" value="ECO:0007669"/>
    <property type="project" value="UniProtKB-KW"/>
</dbReference>
<evidence type="ECO:0000256" key="6">
    <source>
        <dbReference type="ARBA" id="ARBA00023125"/>
    </source>
</evidence>
<dbReference type="GO" id="GO:0016887">
    <property type="term" value="F:ATP hydrolysis activity"/>
    <property type="evidence" value="ECO:0007669"/>
    <property type="project" value="InterPro"/>
</dbReference>
<feature type="coiled-coil region" evidence="7">
    <location>
        <begin position="578"/>
        <end position="706"/>
    </location>
</feature>
<keyword evidence="5" id="KW-0694">RNA-binding</keyword>
<sequence>MRLLPWAGFARAQHLLEFDQIRQRLAGYARTVLGRECALDLEPVSDALEIGSRLQETYEARLFLDNGGSLEFGPGADLREYVQRAMLGGTLRGEELHQIQQLAEAAGFSRNALHRREDLPLLAGMAANIPDLSDLAQAIRRAISPAGEILDDASPELRQLRRESRSAYQQLNEVMQRSLRRYQQRAVVQEPIITQRNGRLVLLIKAEHKSQTPGIVHDVSDSGATVFIEPLPAIETGNRWRETRLAEEREEERVLRALASRIGDAGPDLQLALDLLARLDLSMAKGRYSADRHAVAPVIISPPRPAPTSPGNRTGRSGFSEKDNTPLSPPGIWSGGEDTRARGEDARREGTPAAHGESVEPRLRLSGARHPLLTERVVPISVELGGNSGVMVVTGPNAGGKTVALKTVGLLALMAHAGLHVPAEAAEFPLLDGIYVDIGDQQSIEQSLSTFSSHIQNLRSILDQVTPHSLVLIDELGTSTDPEEGAALAQAILGHLSQRGVMTVATTHHRGVARYVQEQAGMVNASVDLDPGTLEPTYRITLGLPGRSYALTIADRLGLAPEILEEARSLISPTLRATDDLVQELQEERAVVAQIRQESEELLAQARAQQAETEARLATVESSRLELVEEARQDLQARIGGLLAQLQQAERAAELAEAEQAARRLMRPAAGSNAGNASGASAASRFREYQDELAQAQKELSSTQWEPIEVQRTPWQEELRSGDRVYIRGIPRPVEVISPQDDDENIEVLLGTMRARIPVYQLERPAESGLRPEINPTTGVAAPTVTPGDGRSEPAPNGIDPNTPGVRFRHNRDAGVYYRRPSPRQVKSELDLRGHRVDEALDKVETLLNEAALSGVAEVRIIHGRGTGALRRAVREYLKGHPLTSSYGSADEGANDGVTVVELK</sequence>
<dbReference type="InterPro" id="IPR005747">
    <property type="entry name" value="MutS2"/>
</dbReference>
<evidence type="ECO:0000256" key="8">
    <source>
        <dbReference type="SAM" id="MobiDB-lite"/>
    </source>
</evidence>
<evidence type="ECO:0000259" key="9">
    <source>
        <dbReference type="PROSITE" id="PS50828"/>
    </source>
</evidence>
<feature type="compositionally biased region" description="Basic and acidic residues" evidence="8">
    <location>
        <begin position="337"/>
        <end position="350"/>
    </location>
</feature>
<dbReference type="PANTHER" id="PTHR48466">
    <property type="entry name" value="OS10G0509000 PROTEIN-RELATED"/>
    <property type="match status" value="1"/>
</dbReference>
<dbReference type="InterPro" id="IPR027417">
    <property type="entry name" value="P-loop_NTPase"/>
</dbReference>
<dbReference type="PANTHER" id="PTHR48466:SF2">
    <property type="entry name" value="OS10G0509000 PROTEIN"/>
    <property type="match status" value="1"/>
</dbReference>
<keyword evidence="1" id="KW-0699">rRNA-binding</keyword>
<keyword evidence="10" id="KW-0540">Nuclease</keyword>
<dbReference type="FunFam" id="3.40.50.300:FF:000830">
    <property type="entry name" value="Endonuclease MutS2"/>
    <property type="match status" value="1"/>
</dbReference>
<dbReference type="GO" id="GO:0030983">
    <property type="term" value="F:mismatched DNA binding"/>
    <property type="evidence" value="ECO:0007669"/>
    <property type="project" value="InterPro"/>
</dbReference>
<dbReference type="InterPro" id="IPR000432">
    <property type="entry name" value="DNA_mismatch_repair_MutS_C"/>
</dbReference>
<reference evidence="10" key="1">
    <citation type="submission" date="2023-03" db="EMBL/GenBank/DDBJ databases">
        <authorList>
            <person name="Steffen K."/>
            <person name="Cardenas P."/>
        </authorList>
    </citation>
    <scope>NUCLEOTIDE SEQUENCE</scope>
</reference>
<dbReference type="Pfam" id="PF00488">
    <property type="entry name" value="MutS_V"/>
    <property type="match status" value="1"/>
</dbReference>
<dbReference type="AlphaFoldDB" id="A0AA35RYT1"/>
<comment type="caution">
    <text evidence="10">The sequence shown here is derived from an EMBL/GenBank/DDBJ whole genome shotgun (WGS) entry which is preliminary data.</text>
</comment>
<proteinExistence type="inferred from homology"/>
<dbReference type="SUPFAM" id="SSF48334">
    <property type="entry name" value="DNA repair protein MutS, domain III"/>
    <property type="match status" value="1"/>
</dbReference>
<evidence type="ECO:0000256" key="5">
    <source>
        <dbReference type="ARBA" id="ARBA00022884"/>
    </source>
</evidence>
<dbReference type="GO" id="GO:0045910">
    <property type="term" value="P:negative regulation of DNA recombination"/>
    <property type="evidence" value="ECO:0007669"/>
    <property type="project" value="InterPro"/>
</dbReference>
<evidence type="ECO:0000256" key="7">
    <source>
        <dbReference type="SAM" id="Coils"/>
    </source>
</evidence>
<dbReference type="Gene3D" id="3.30.1370.110">
    <property type="match status" value="1"/>
</dbReference>
<dbReference type="HAMAP" id="MF_00092">
    <property type="entry name" value="MutS2"/>
    <property type="match status" value="1"/>
</dbReference>
<keyword evidence="4" id="KW-0067">ATP-binding</keyword>
<dbReference type="SUPFAM" id="SSF160443">
    <property type="entry name" value="SMR domain-like"/>
    <property type="match status" value="1"/>
</dbReference>
<keyword evidence="3" id="KW-0378">Hydrolase</keyword>
<dbReference type="PIRSF" id="PIRSF005814">
    <property type="entry name" value="MutS_YshD"/>
    <property type="match status" value="1"/>
</dbReference>
<organism evidence="10 11">
    <name type="scientific">Geodia barretti</name>
    <name type="common">Barrett's horny sponge</name>
    <dbReference type="NCBI Taxonomy" id="519541"/>
    <lineage>
        <taxon>Eukaryota</taxon>
        <taxon>Metazoa</taxon>
        <taxon>Porifera</taxon>
        <taxon>Demospongiae</taxon>
        <taxon>Heteroscleromorpha</taxon>
        <taxon>Tetractinellida</taxon>
        <taxon>Astrophorina</taxon>
        <taxon>Geodiidae</taxon>
        <taxon>Geodia</taxon>
    </lineage>
</organism>
<dbReference type="InterPro" id="IPR002625">
    <property type="entry name" value="Smr_dom"/>
</dbReference>
<evidence type="ECO:0000256" key="4">
    <source>
        <dbReference type="ARBA" id="ARBA00022840"/>
    </source>
</evidence>
<dbReference type="Proteomes" id="UP001174909">
    <property type="component" value="Unassembled WGS sequence"/>
</dbReference>
<dbReference type="InterPro" id="IPR045076">
    <property type="entry name" value="MutS"/>
</dbReference>
<dbReference type="EMBL" id="CASHTH010001774">
    <property type="protein sequence ID" value="CAI8019729.1"/>
    <property type="molecule type" value="Genomic_DNA"/>
</dbReference>
<feature type="compositionally biased region" description="Low complexity" evidence="8">
    <location>
        <begin position="776"/>
        <end position="788"/>
    </location>
</feature>
<feature type="region of interest" description="Disordered" evidence="8">
    <location>
        <begin position="299"/>
        <end position="360"/>
    </location>
</feature>
<evidence type="ECO:0000256" key="1">
    <source>
        <dbReference type="ARBA" id="ARBA00022730"/>
    </source>
</evidence>
<dbReference type="InterPro" id="IPR036063">
    <property type="entry name" value="Smr_dom_sf"/>
</dbReference>
<keyword evidence="7" id="KW-0175">Coiled coil</keyword>
<dbReference type="SMART" id="SM00534">
    <property type="entry name" value="MUTSac"/>
    <property type="match status" value="1"/>
</dbReference>
<evidence type="ECO:0000313" key="11">
    <source>
        <dbReference type="Proteomes" id="UP001174909"/>
    </source>
</evidence>
<gene>
    <name evidence="10" type="ORF">GBAR_LOCUS11839</name>
</gene>
<dbReference type="GO" id="GO:0005524">
    <property type="term" value="F:ATP binding"/>
    <property type="evidence" value="ECO:0007669"/>
    <property type="project" value="UniProtKB-KW"/>
</dbReference>
<keyword evidence="11" id="KW-1185">Reference proteome</keyword>
<keyword evidence="10" id="KW-0255">Endonuclease</keyword>
<feature type="region of interest" description="Disordered" evidence="8">
    <location>
        <begin position="769"/>
        <end position="815"/>
    </location>
</feature>
<feature type="domain" description="Smr" evidence="9">
    <location>
        <begin position="830"/>
        <end position="904"/>
    </location>
</feature>
<dbReference type="GO" id="GO:0006298">
    <property type="term" value="P:mismatch repair"/>
    <property type="evidence" value="ECO:0007669"/>
    <property type="project" value="InterPro"/>
</dbReference>
<dbReference type="SUPFAM" id="SSF52540">
    <property type="entry name" value="P-loop containing nucleoside triphosphate hydrolases"/>
    <property type="match status" value="1"/>
</dbReference>
<evidence type="ECO:0000256" key="2">
    <source>
        <dbReference type="ARBA" id="ARBA00022741"/>
    </source>
</evidence>
<dbReference type="Pfam" id="PF01713">
    <property type="entry name" value="Smr"/>
    <property type="match status" value="1"/>
</dbReference>
<dbReference type="SMART" id="SM00463">
    <property type="entry name" value="SMR"/>
    <property type="match status" value="1"/>
</dbReference>
<evidence type="ECO:0000313" key="10">
    <source>
        <dbReference type="EMBL" id="CAI8019729.1"/>
    </source>
</evidence>
<dbReference type="NCBIfam" id="TIGR01069">
    <property type="entry name" value="mutS2"/>
    <property type="match status" value="1"/>
</dbReference>
<keyword evidence="2" id="KW-0547">Nucleotide-binding</keyword>
<protein>
    <submittedName>
        <fullName evidence="10">Endonuclease MutS2</fullName>
    </submittedName>
</protein>
<accession>A0AA35RYT1</accession>
<dbReference type="InterPro" id="IPR007696">
    <property type="entry name" value="DNA_mismatch_repair_MutS_core"/>
</dbReference>
<dbReference type="InterPro" id="IPR036187">
    <property type="entry name" value="DNA_mismatch_repair_MutS_sf"/>
</dbReference>